<feature type="compositionally biased region" description="Basic and acidic residues" evidence="1">
    <location>
        <begin position="23"/>
        <end position="32"/>
    </location>
</feature>
<evidence type="ECO:0000313" key="2">
    <source>
        <dbReference type="EMBL" id="KAJ1157763.1"/>
    </source>
</evidence>
<dbReference type="AlphaFoldDB" id="A0AAV7S0V6"/>
<protein>
    <submittedName>
        <fullName evidence="2">Uncharacterized protein</fullName>
    </submittedName>
</protein>
<gene>
    <name evidence="2" type="ORF">NDU88_010463</name>
</gene>
<evidence type="ECO:0000313" key="3">
    <source>
        <dbReference type="Proteomes" id="UP001066276"/>
    </source>
</evidence>
<feature type="region of interest" description="Disordered" evidence="1">
    <location>
        <begin position="23"/>
        <end position="90"/>
    </location>
</feature>
<evidence type="ECO:0000256" key="1">
    <source>
        <dbReference type="SAM" id="MobiDB-lite"/>
    </source>
</evidence>
<organism evidence="2 3">
    <name type="scientific">Pleurodeles waltl</name>
    <name type="common">Iberian ribbed newt</name>
    <dbReference type="NCBI Taxonomy" id="8319"/>
    <lineage>
        <taxon>Eukaryota</taxon>
        <taxon>Metazoa</taxon>
        <taxon>Chordata</taxon>
        <taxon>Craniata</taxon>
        <taxon>Vertebrata</taxon>
        <taxon>Euteleostomi</taxon>
        <taxon>Amphibia</taxon>
        <taxon>Batrachia</taxon>
        <taxon>Caudata</taxon>
        <taxon>Salamandroidea</taxon>
        <taxon>Salamandridae</taxon>
        <taxon>Pleurodelinae</taxon>
        <taxon>Pleurodeles</taxon>
    </lineage>
</organism>
<accession>A0AAV7S0V6</accession>
<reference evidence="2" key="1">
    <citation type="journal article" date="2022" name="bioRxiv">
        <title>Sequencing and chromosome-scale assembly of the giantPleurodeles waltlgenome.</title>
        <authorList>
            <person name="Brown T."/>
            <person name="Elewa A."/>
            <person name="Iarovenko S."/>
            <person name="Subramanian E."/>
            <person name="Araus A.J."/>
            <person name="Petzold A."/>
            <person name="Susuki M."/>
            <person name="Suzuki K.-i.T."/>
            <person name="Hayashi T."/>
            <person name="Toyoda A."/>
            <person name="Oliveira C."/>
            <person name="Osipova E."/>
            <person name="Leigh N.D."/>
            <person name="Simon A."/>
            <person name="Yun M.H."/>
        </authorList>
    </citation>
    <scope>NUCLEOTIDE SEQUENCE</scope>
    <source>
        <strain evidence="2">20211129_DDA</strain>
        <tissue evidence="2">Liver</tissue>
    </source>
</reference>
<name>A0AAV7S0V6_PLEWA</name>
<sequence>MHPADLRWAWGPCRRRVLRIGGRREARRERGRAPAVDPCRWSADGPPTLVEEEDTSNKREPEGLEAWFRPLLGPGPGRSASWTAAEPRLRGEQWRTTPWGNWISWVPGRTWLTLDPGRNDSRD</sequence>
<proteinExistence type="predicted"/>
<dbReference type="Proteomes" id="UP001066276">
    <property type="component" value="Chromosome 5"/>
</dbReference>
<comment type="caution">
    <text evidence="2">The sequence shown here is derived from an EMBL/GenBank/DDBJ whole genome shotgun (WGS) entry which is preliminary data.</text>
</comment>
<dbReference type="EMBL" id="JANPWB010000009">
    <property type="protein sequence ID" value="KAJ1157763.1"/>
    <property type="molecule type" value="Genomic_DNA"/>
</dbReference>
<keyword evidence="3" id="KW-1185">Reference proteome</keyword>